<evidence type="ECO:0000313" key="12">
    <source>
        <dbReference type="Proteomes" id="UP001165080"/>
    </source>
</evidence>
<feature type="compositionally biased region" description="Gly residues" evidence="9">
    <location>
        <begin position="208"/>
        <end position="239"/>
    </location>
</feature>
<dbReference type="PROSITE" id="PS50114">
    <property type="entry name" value="GATA_ZN_FINGER_2"/>
    <property type="match status" value="2"/>
</dbReference>
<feature type="compositionally biased region" description="Low complexity" evidence="9">
    <location>
        <begin position="284"/>
        <end position="306"/>
    </location>
</feature>
<dbReference type="GO" id="GO:0006355">
    <property type="term" value="P:regulation of DNA-templated transcription"/>
    <property type="evidence" value="ECO:0007669"/>
    <property type="project" value="InterPro"/>
</dbReference>
<feature type="compositionally biased region" description="Basic and acidic residues" evidence="9">
    <location>
        <begin position="321"/>
        <end position="333"/>
    </location>
</feature>
<feature type="region of interest" description="Disordered" evidence="9">
    <location>
        <begin position="1042"/>
        <end position="1242"/>
    </location>
</feature>
<feature type="region of interest" description="Disordered" evidence="9">
    <location>
        <begin position="789"/>
        <end position="851"/>
    </location>
</feature>
<evidence type="ECO:0000256" key="9">
    <source>
        <dbReference type="SAM" id="MobiDB-lite"/>
    </source>
</evidence>
<feature type="compositionally biased region" description="Gly residues" evidence="9">
    <location>
        <begin position="613"/>
        <end position="622"/>
    </location>
</feature>
<feature type="region of interest" description="Disordered" evidence="9">
    <location>
        <begin position="480"/>
        <end position="513"/>
    </location>
</feature>
<dbReference type="Pfam" id="PF00320">
    <property type="entry name" value="GATA"/>
    <property type="match status" value="2"/>
</dbReference>
<keyword evidence="2 8" id="KW-0863">Zinc-finger</keyword>
<feature type="compositionally biased region" description="Gly residues" evidence="9">
    <location>
        <begin position="1071"/>
        <end position="1087"/>
    </location>
</feature>
<feature type="compositionally biased region" description="Gly residues" evidence="9">
    <location>
        <begin position="793"/>
        <end position="802"/>
    </location>
</feature>
<feature type="compositionally biased region" description="Low complexity" evidence="9">
    <location>
        <begin position="842"/>
        <end position="851"/>
    </location>
</feature>
<evidence type="ECO:0000256" key="4">
    <source>
        <dbReference type="ARBA" id="ARBA00023015"/>
    </source>
</evidence>
<evidence type="ECO:0000256" key="7">
    <source>
        <dbReference type="ARBA" id="ARBA00037539"/>
    </source>
</evidence>
<dbReference type="EMBL" id="BRXU01000032">
    <property type="protein sequence ID" value="GLC60085.1"/>
    <property type="molecule type" value="Genomic_DNA"/>
</dbReference>
<evidence type="ECO:0000256" key="6">
    <source>
        <dbReference type="ARBA" id="ARBA00024019"/>
    </source>
</evidence>
<dbReference type="GO" id="GO:0008270">
    <property type="term" value="F:zinc ion binding"/>
    <property type="evidence" value="ECO:0007669"/>
    <property type="project" value="UniProtKB-KW"/>
</dbReference>
<feature type="compositionally biased region" description="Basic and acidic residues" evidence="9">
    <location>
        <begin position="1221"/>
        <end position="1235"/>
    </location>
</feature>
<feature type="compositionally biased region" description="Basic residues" evidence="9">
    <location>
        <begin position="1390"/>
        <end position="1409"/>
    </location>
</feature>
<organism evidence="11 12">
    <name type="scientific">Pleodorina starrii</name>
    <dbReference type="NCBI Taxonomy" id="330485"/>
    <lineage>
        <taxon>Eukaryota</taxon>
        <taxon>Viridiplantae</taxon>
        <taxon>Chlorophyta</taxon>
        <taxon>core chlorophytes</taxon>
        <taxon>Chlorophyceae</taxon>
        <taxon>CS clade</taxon>
        <taxon>Chlamydomonadales</taxon>
        <taxon>Volvocaceae</taxon>
        <taxon>Pleodorina</taxon>
    </lineage>
</organism>
<feature type="domain" description="GATA-type" evidence="10">
    <location>
        <begin position="1"/>
        <end position="52"/>
    </location>
</feature>
<comment type="function">
    <text evidence="7">Transcriptional regulator that specifically binds 5'-GATA-3' or 5'-GAT-3' motifs within gene promoters.</text>
</comment>
<sequence length="1612" mass="165431">MRACHNCNTTHTPLWRKEAGELLCNACGIYFKSRGVHRPVDLIRAQLNQSSRRGCVNSSWSGGDGSLHTVQVRFELPICSRARALPGQVTRKSGRRRRERVLYGDEEAEARQSRSHPAAAAKVARQGAQSDAATAVHQQLLAATTRHDGWRDLQSGGGAPLGYGYGYGQCQYLSPDEDTRLEPENENGAFDDDDDDDDDGDGDEERVPGGGARRPGGGAPQPGGGGVECGGVSDYGGGDAPDWPPCPLSPAFSLGPELNENDDAGTVAAFLLKMRRGRARSQRQRSPLRQQQVQQAQQRSSLLLLQHYQEEEEEDDSGPPGERHTSADWEGQHQQHRPQQRQLTTSSGSDGGTEAAPLRDLDPEGEEAAEGWLAGPGSRPPGARGSLGGGGAAVTAEGRHMRCAERAGPWQEAAALVQAKAQEGADVRAAAHFAAAAAAAAVQGPGSRALASALAAAGDGVVWGRRGGVGGGGEVWTRSLTAEGKGGDDYAPTSGGTCAGRGSAGRCEAEGGSGQGAEAAAAAAAAAASGDARAMFLARAQAAGDAASLGGGGAVGQAGGLGGFQSHPDAARLGLSMGPLQQQQQHLRLRIAAGGLAPQSGRNGEGGRRLDGGSRGGSGGGGMEDDGEADAAAGGMHPARQQTQPGRVQTRPLGPDEELLLVRRQQQQQGQQQGWPSTGGGRAGGPAAVALSQVPGGGDGSGSGGGGGSRSVSACPPPPPRAPRNHKGPLLCSNCGTTQTPLWRKDRETGCTMCNACGIYKQTHGFDRPVGGRNQTPQPIAKRCASLRTAPVRGGGSGGGSGPVASEPPGPPPPRATPRGAAVAVATPAWGTQGLGGGAGRSGRSQPSGPAATWTAFPVAVADAAAAAAGVVWEARSLQAGCDRRESTSAGLLLGAATRIDPQGRDAPVARRACREEVSKPSGAVWRQRPGPQGDLDPTSEEHADAAAPPPPPPPLASTSASAGGRVVAEQRAKARSSGGVETGSGGSPQQQLLLQQSRPEGSRQADGQWEVEERPTAARLPLVGQQVVVVVGAGAAAEVRRCESDDEYGRFGPEQGGPGPRASGGRCVVEGGGAAAAMTGSGGGGSDSASARASTASGQALRRGVRSADAPAPVGAEAATAAADRPPRPHKRSCESSPPTDEDGDGPRALQRPRLRGGAAAPLNVEAVEAWRPPHAAPEDESPGDCGRDWRVREDDDDVRQPPQPLDQERQLLLMLLLQRQRERERGGSEDHHQQQQKQQQQLPQQQLQLLLQQLPAQALATLLQKVLLPPAGEPCVGAGGPDPAVEAAVPWDSKAGGAPMPAAAVAALRQQPGLQHSRQRELPPPHFDADVASPSQSRRSPVTDAVTAPQQDTSPEAVGAAHERRQGGWRVPPPPPHLHVHPQPPGHSHGHRHSHGHGHARHHHVHAHAQQQPISPRMQAPAAATVIVSGRGAQQPQCVRIHAKPLSPHQLQQLPHLRAAGVSLGHRVVQPQLHHHHSHHRQPQEDEPQEVRGQLGRPAAALGLPRTVAEQRGHAGAPFVAAATAAVAAGQQPYTEAAVTAAAMAQRPRPASGSSGVYRQSVQLRGVDPTAAVAGGSGGGGGEPIAALALARGGVSCAAAAAPAAAVGWM</sequence>
<keyword evidence="1" id="KW-0479">Metal-binding</keyword>
<keyword evidence="3" id="KW-0862">Zinc</keyword>
<feature type="compositionally biased region" description="Low complexity" evidence="9">
    <location>
        <begin position="817"/>
        <end position="832"/>
    </location>
</feature>
<comment type="similarity">
    <text evidence="6">Belongs to the type IV zinc-finger family. Class B subfamily.</text>
</comment>
<dbReference type="GO" id="GO:0043565">
    <property type="term" value="F:sequence-specific DNA binding"/>
    <property type="evidence" value="ECO:0007669"/>
    <property type="project" value="InterPro"/>
</dbReference>
<feature type="compositionally biased region" description="Low complexity" evidence="9">
    <location>
        <begin position="1109"/>
        <end position="1125"/>
    </location>
</feature>
<evidence type="ECO:0000313" key="11">
    <source>
        <dbReference type="EMBL" id="GLC60085.1"/>
    </source>
</evidence>
<feature type="region of interest" description="Disordered" evidence="9">
    <location>
        <begin position="1310"/>
        <end position="1413"/>
    </location>
</feature>
<dbReference type="PANTHER" id="PTHR47172">
    <property type="entry name" value="OS01G0976800 PROTEIN"/>
    <property type="match status" value="1"/>
</dbReference>
<feature type="domain" description="GATA-type" evidence="10">
    <location>
        <begin position="726"/>
        <end position="783"/>
    </location>
</feature>
<feature type="region of interest" description="Disordered" evidence="9">
    <location>
        <begin position="664"/>
        <end position="730"/>
    </location>
</feature>
<evidence type="ECO:0000259" key="10">
    <source>
        <dbReference type="PROSITE" id="PS50114"/>
    </source>
</evidence>
<feature type="compositionally biased region" description="Acidic residues" evidence="9">
    <location>
        <begin position="189"/>
        <end position="204"/>
    </location>
</feature>
<evidence type="ECO:0000256" key="1">
    <source>
        <dbReference type="ARBA" id="ARBA00022723"/>
    </source>
</evidence>
<dbReference type="SMART" id="SM00401">
    <property type="entry name" value="ZnF_GATA"/>
    <property type="match status" value="2"/>
</dbReference>
<keyword evidence="4" id="KW-0805">Transcription regulation</keyword>
<dbReference type="Proteomes" id="UP001165080">
    <property type="component" value="Unassembled WGS sequence"/>
</dbReference>
<evidence type="ECO:0000256" key="8">
    <source>
        <dbReference type="PROSITE-ProRule" id="PRU00094"/>
    </source>
</evidence>
<dbReference type="InterPro" id="IPR000679">
    <property type="entry name" value="Znf_GATA"/>
</dbReference>
<feature type="region of interest" description="Disordered" evidence="9">
    <location>
        <begin position="595"/>
        <end position="652"/>
    </location>
</feature>
<dbReference type="PROSITE" id="PS00344">
    <property type="entry name" value="GATA_ZN_FINGER_1"/>
    <property type="match status" value="1"/>
</dbReference>
<feature type="region of interest" description="Disordered" evidence="9">
    <location>
        <begin position="1474"/>
        <end position="1495"/>
    </location>
</feature>
<dbReference type="InterPro" id="IPR013088">
    <property type="entry name" value="Znf_NHR/GATA"/>
</dbReference>
<gene>
    <name evidence="11" type="primary">PLEST012150</name>
    <name evidence="11" type="ORF">PLESTB_001572500</name>
</gene>
<dbReference type="SUPFAM" id="SSF57716">
    <property type="entry name" value="Glucocorticoid receptor-like (DNA-binding domain)"/>
    <property type="match status" value="2"/>
</dbReference>
<feature type="region of interest" description="Disordered" evidence="9">
    <location>
        <begin position="276"/>
        <end position="393"/>
    </location>
</feature>
<keyword evidence="12" id="KW-1185">Reference proteome</keyword>
<dbReference type="CDD" id="cd00202">
    <property type="entry name" value="ZnF_GATA"/>
    <property type="match status" value="2"/>
</dbReference>
<protein>
    <recommendedName>
        <fullName evidence="10">GATA-type domain-containing protein</fullName>
    </recommendedName>
</protein>
<reference evidence="11 12" key="1">
    <citation type="journal article" date="2023" name="Commun. Biol.">
        <title>Reorganization of the ancestral sex-determining regions during the evolution of trioecy in Pleodorina starrii.</title>
        <authorList>
            <person name="Takahashi K."/>
            <person name="Suzuki S."/>
            <person name="Kawai-Toyooka H."/>
            <person name="Yamamoto K."/>
            <person name="Hamaji T."/>
            <person name="Ootsuki R."/>
            <person name="Yamaguchi H."/>
            <person name="Kawachi M."/>
            <person name="Higashiyama T."/>
            <person name="Nozaki H."/>
        </authorList>
    </citation>
    <scope>NUCLEOTIDE SEQUENCE [LARGE SCALE GENOMIC DNA]</scope>
    <source>
        <strain evidence="11 12">NIES-4479</strain>
    </source>
</reference>
<comment type="caution">
    <text evidence="11">The sequence shown here is derived from an EMBL/GenBank/DDBJ whole genome shotgun (WGS) entry which is preliminary data.</text>
</comment>
<evidence type="ECO:0000256" key="5">
    <source>
        <dbReference type="ARBA" id="ARBA00023163"/>
    </source>
</evidence>
<feature type="region of interest" description="Disordered" evidence="9">
    <location>
        <begin position="173"/>
        <end position="261"/>
    </location>
</feature>
<feature type="compositionally biased region" description="Pro residues" evidence="9">
    <location>
        <begin position="806"/>
        <end position="816"/>
    </location>
</feature>
<feature type="compositionally biased region" description="Low complexity" evidence="9">
    <location>
        <begin position="1088"/>
        <end position="1101"/>
    </location>
</feature>
<dbReference type="PANTHER" id="PTHR47172:SF24">
    <property type="entry name" value="GATA ZINC FINGER DOMAIN-CONTAINING PROTEIN 14-RELATED"/>
    <property type="match status" value="1"/>
</dbReference>
<feature type="region of interest" description="Disordered" evidence="9">
    <location>
        <begin position="903"/>
        <end position="1018"/>
    </location>
</feature>
<feature type="compositionally biased region" description="Basic and acidic residues" evidence="9">
    <location>
        <begin position="1320"/>
        <end position="1331"/>
    </location>
</feature>
<evidence type="ECO:0000256" key="2">
    <source>
        <dbReference type="ARBA" id="ARBA00022771"/>
    </source>
</evidence>
<proteinExistence type="inferred from homology"/>
<evidence type="ECO:0000256" key="3">
    <source>
        <dbReference type="ARBA" id="ARBA00022833"/>
    </source>
</evidence>
<dbReference type="Gene3D" id="3.30.50.10">
    <property type="entry name" value="Erythroid Transcription Factor GATA-1, subunit A"/>
    <property type="match status" value="2"/>
</dbReference>
<feature type="compositionally biased region" description="Gly residues" evidence="9">
    <location>
        <begin position="695"/>
        <end position="709"/>
    </location>
</feature>
<feature type="compositionally biased region" description="Low complexity" evidence="9">
    <location>
        <begin position="370"/>
        <end position="384"/>
    </location>
</feature>
<keyword evidence="5" id="KW-0804">Transcription</keyword>
<feature type="compositionally biased region" description="Low complexity" evidence="9">
    <location>
        <begin position="665"/>
        <end position="674"/>
    </location>
</feature>
<feature type="compositionally biased region" description="Low complexity" evidence="9">
    <location>
        <begin position="988"/>
        <end position="998"/>
    </location>
</feature>
<name>A0A9W6BYF8_9CHLO</name>
<accession>A0A9W6BYF8</accession>
<feature type="compositionally biased region" description="Pro residues" evidence="9">
    <location>
        <begin position="1373"/>
        <end position="1387"/>
    </location>
</feature>